<dbReference type="AlphaFoldDB" id="A0A6S6S6H9"/>
<gene>
    <name evidence="1" type="ORF">HELGO_WM28112</name>
</gene>
<evidence type="ECO:0000313" key="1">
    <source>
        <dbReference type="EMBL" id="CAA6799966.1"/>
    </source>
</evidence>
<keyword evidence="1" id="KW-0238">DNA-binding</keyword>
<sequence>MKPNPQISSEVITYSNGELDVSVNKDTVWLTQKQIVEVFNKDQSVISRHINNIFKDKEVDEKSNMQKMHIPN</sequence>
<reference evidence="1" key="1">
    <citation type="submission" date="2020-01" db="EMBL/GenBank/DDBJ databases">
        <authorList>
            <person name="Meier V. D."/>
            <person name="Meier V D."/>
        </authorList>
    </citation>
    <scope>NUCLEOTIDE SEQUENCE</scope>
    <source>
        <strain evidence="1">HLG_WM_MAG_12</strain>
    </source>
</reference>
<proteinExistence type="predicted"/>
<accession>A0A6S6S6H9</accession>
<dbReference type="PANTHER" id="PTHR35810:SF1">
    <property type="entry name" value="CYTOPLASMIC PROTEIN"/>
    <property type="match status" value="1"/>
</dbReference>
<protein>
    <submittedName>
        <fullName evidence="1">DNA-binding protein in cluster with Type I restriction-modification system</fullName>
    </submittedName>
</protein>
<name>A0A6S6S6H9_9BACT</name>
<dbReference type="GO" id="GO:0003677">
    <property type="term" value="F:DNA binding"/>
    <property type="evidence" value="ECO:0007669"/>
    <property type="project" value="UniProtKB-KW"/>
</dbReference>
<dbReference type="PANTHER" id="PTHR35810">
    <property type="entry name" value="CYTOPLASMIC PROTEIN-RELATED"/>
    <property type="match status" value="1"/>
</dbReference>
<organism evidence="1">
    <name type="scientific">uncultured Campylobacterales bacterium</name>
    <dbReference type="NCBI Taxonomy" id="352960"/>
    <lineage>
        <taxon>Bacteria</taxon>
        <taxon>Pseudomonadati</taxon>
        <taxon>Campylobacterota</taxon>
        <taxon>Epsilonproteobacteria</taxon>
        <taxon>Campylobacterales</taxon>
        <taxon>environmental samples</taxon>
    </lineage>
</organism>
<dbReference type="EMBL" id="CACVAW010000001">
    <property type="protein sequence ID" value="CAA6799966.1"/>
    <property type="molecule type" value="Genomic_DNA"/>
</dbReference>